<protein>
    <recommendedName>
        <fullName evidence="1">Cleavage and polyadenylation specificity factor subunit 2</fullName>
    </recommendedName>
    <alternativeName>
        <fullName evidence="1">Cleavage and polyadenylation specificity factor 100 kDa subunit</fullName>
    </alternativeName>
</protein>
<accession>A0A0L7K353</accession>
<dbReference type="Proteomes" id="UP000037510">
    <property type="component" value="Unassembled WGS sequence"/>
</dbReference>
<dbReference type="SUPFAM" id="SSF56281">
    <property type="entry name" value="Metallo-hydrolase/oxidoreductase"/>
    <property type="match status" value="1"/>
</dbReference>
<keyword evidence="1" id="KW-0694">RNA-binding</keyword>
<evidence type="ECO:0000256" key="1">
    <source>
        <dbReference type="RuleBase" id="RU365006"/>
    </source>
</evidence>
<comment type="similarity">
    <text evidence="1">Belongs to the metallo-beta-lactamase superfamily. RNA-metabolizing metallo-beta-lactamase-like family. CPSF2/YSH1 subfamily.</text>
</comment>
<proteinExistence type="inferred from homology"/>
<keyword evidence="1" id="KW-0507">mRNA processing</keyword>
<feature type="domain" description="Metallo-beta-lactamase" evidence="2">
    <location>
        <begin position="22"/>
        <end position="138"/>
    </location>
</feature>
<dbReference type="STRING" id="104452.A0A0L7K353"/>
<dbReference type="PANTHER" id="PTHR45922:SF1">
    <property type="entry name" value="CLEAVAGE AND POLYADENYLATION SPECIFICITY FACTOR SUBUNIT 2"/>
    <property type="match status" value="1"/>
</dbReference>
<gene>
    <name evidence="3" type="ORF">OBRU01_26310</name>
</gene>
<keyword evidence="1" id="KW-0539">Nucleus</keyword>
<dbReference type="InterPro" id="IPR027075">
    <property type="entry name" value="CPSF2"/>
</dbReference>
<comment type="subcellular location">
    <subcellularLocation>
        <location evidence="1">Nucleus</location>
    </subcellularLocation>
</comment>
<dbReference type="InterPro" id="IPR001279">
    <property type="entry name" value="Metallo-B-lactamas"/>
</dbReference>
<dbReference type="InterPro" id="IPR035639">
    <property type="entry name" value="CPSF2_MBL"/>
</dbReference>
<keyword evidence="4" id="KW-1185">Reference proteome</keyword>
<dbReference type="GO" id="GO:0006398">
    <property type="term" value="P:mRNA 3'-end processing by stem-loop binding and cleavage"/>
    <property type="evidence" value="ECO:0007669"/>
    <property type="project" value="InterPro"/>
</dbReference>
<evidence type="ECO:0000313" key="4">
    <source>
        <dbReference type="Proteomes" id="UP000037510"/>
    </source>
</evidence>
<sequence>MTSIIKVHCLSGAGDDSPPCYVLQVDEFKFLLDCGWDEKFDMEFIKELKRQINTIDAVLISHSDPLHLGALPYAVGKLGLNCPIYATLPVYKMGQMFMYDLYQSHKNVSEFDLFTLDDVDMAFDRIIQLKVLELAHMLDQLWRNKDSGLVAYSLLLLSNVSYNVVEFA</sequence>
<dbReference type="EMBL" id="JTDY01016279">
    <property type="protein sequence ID" value="KOB51902.1"/>
    <property type="molecule type" value="Genomic_DNA"/>
</dbReference>
<evidence type="ECO:0000259" key="2">
    <source>
        <dbReference type="Pfam" id="PF16661"/>
    </source>
</evidence>
<reference evidence="3 4" key="1">
    <citation type="journal article" date="2015" name="Genome Biol. Evol.">
        <title>The genome of winter moth (Operophtera brumata) provides a genomic perspective on sexual dimorphism and phenology.</title>
        <authorList>
            <person name="Derks M.F."/>
            <person name="Smit S."/>
            <person name="Salis L."/>
            <person name="Schijlen E."/>
            <person name="Bossers A."/>
            <person name="Mateman C."/>
            <person name="Pijl A.S."/>
            <person name="de Ridder D."/>
            <person name="Groenen M.A."/>
            <person name="Visser M.E."/>
            <person name="Megens H.J."/>
        </authorList>
    </citation>
    <scope>NUCLEOTIDE SEQUENCE [LARGE SCALE GENOMIC DNA]</scope>
    <source>
        <strain evidence="3">WM2013NL</strain>
        <tissue evidence="3">Head and thorax</tissue>
    </source>
</reference>
<evidence type="ECO:0000313" key="3">
    <source>
        <dbReference type="EMBL" id="KOB51902.1"/>
    </source>
</evidence>
<dbReference type="GO" id="GO:0005847">
    <property type="term" value="C:mRNA cleavage and polyadenylation specificity factor complex"/>
    <property type="evidence" value="ECO:0007669"/>
    <property type="project" value="InterPro"/>
</dbReference>
<dbReference type="GO" id="GO:0003723">
    <property type="term" value="F:RNA binding"/>
    <property type="evidence" value="ECO:0007669"/>
    <property type="project" value="UniProtKB-KW"/>
</dbReference>
<feature type="non-terminal residue" evidence="3">
    <location>
        <position position="168"/>
    </location>
</feature>
<name>A0A0L7K353_OPEBR</name>
<dbReference type="CDD" id="cd16293">
    <property type="entry name" value="CPSF2-like_MBL-fold"/>
    <property type="match status" value="1"/>
</dbReference>
<dbReference type="AlphaFoldDB" id="A0A0L7K353"/>
<dbReference type="Gene3D" id="3.60.15.10">
    <property type="entry name" value="Ribonuclease Z/Hydroxyacylglutathione hydrolase-like"/>
    <property type="match status" value="1"/>
</dbReference>
<dbReference type="PANTHER" id="PTHR45922">
    <property type="entry name" value="CLEAVAGE AND POLYADENYLATION SPECIFICITY FACTOR SUBUNIT 2"/>
    <property type="match status" value="1"/>
</dbReference>
<comment type="caution">
    <text evidence="3">The sequence shown here is derived from an EMBL/GenBank/DDBJ whole genome shotgun (WGS) entry which is preliminary data.</text>
</comment>
<organism evidence="3 4">
    <name type="scientific">Operophtera brumata</name>
    <name type="common">Winter moth</name>
    <name type="synonym">Phalaena brumata</name>
    <dbReference type="NCBI Taxonomy" id="104452"/>
    <lineage>
        <taxon>Eukaryota</taxon>
        <taxon>Metazoa</taxon>
        <taxon>Ecdysozoa</taxon>
        <taxon>Arthropoda</taxon>
        <taxon>Hexapoda</taxon>
        <taxon>Insecta</taxon>
        <taxon>Pterygota</taxon>
        <taxon>Neoptera</taxon>
        <taxon>Endopterygota</taxon>
        <taxon>Lepidoptera</taxon>
        <taxon>Glossata</taxon>
        <taxon>Ditrysia</taxon>
        <taxon>Geometroidea</taxon>
        <taxon>Geometridae</taxon>
        <taxon>Larentiinae</taxon>
        <taxon>Operophtera</taxon>
    </lineage>
</organism>
<dbReference type="Pfam" id="PF16661">
    <property type="entry name" value="Lactamase_B_6"/>
    <property type="match status" value="1"/>
</dbReference>
<dbReference type="InterPro" id="IPR036866">
    <property type="entry name" value="RibonucZ/Hydroxyglut_hydro"/>
</dbReference>